<evidence type="ECO:0000313" key="7">
    <source>
        <dbReference type="Proteomes" id="UP000012371"/>
    </source>
</evidence>
<keyword evidence="4 5" id="KW-0472">Membrane</keyword>
<gene>
    <name evidence="6" type="ORF">LEP1GSC203_3490</name>
</gene>
<accession>N1W231</accession>
<keyword evidence="7" id="KW-1185">Reference proteome</keyword>
<keyword evidence="3 5" id="KW-1133">Transmembrane helix</keyword>
<dbReference type="Proteomes" id="UP000012371">
    <property type="component" value="Unassembled WGS sequence"/>
</dbReference>
<proteinExistence type="predicted"/>
<reference evidence="6" key="1">
    <citation type="submission" date="2013-03" db="EMBL/GenBank/DDBJ databases">
        <authorList>
            <person name="Harkins D.M."/>
            <person name="Durkin A.S."/>
            <person name="Brinkac L.M."/>
            <person name="Haft D.H."/>
            <person name="Selengut J.D."/>
            <person name="Sanka R."/>
            <person name="DePew J."/>
            <person name="Purushe J."/>
            <person name="Hartskeerl R.A."/>
            <person name="Ahmed A."/>
            <person name="van der Linden H."/>
            <person name="Goris M.G.A."/>
            <person name="Vinetz J.M."/>
            <person name="Sutton G.G."/>
            <person name="Nierman W.C."/>
            <person name="Fouts D.E."/>
        </authorList>
    </citation>
    <scope>NUCLEOTIDE SEQUENCE [LARGE SCALE GENOMIC DNA]</scope>
    <source>
        <strain evidence="6">LT 11-33</strain>
    </source>
</reference>
<organism evidence="6 7">
    <name type="scientific">Leptospira terpstrae serovar Hualin str. LT 11-33 = ATCC 700639</name>
    <dbReference type="NCBI Taxonomy" id="1257025"/>
    <lineage>
        <taxon>Bacteria</taxon>
        <taxon>Pseudomonadati</taxon>
        <taxon>Spirochaetota</taxon>
        <taxon>Spirochaetia</taxon>
        <taxon>Leptospirales</taxon>
        <taxon>Leptospiraceae</taxon>
        <taxon>Leptospira</taxon>
    </lineage>
</organism>
<feature type="transmembrane region" description="Helical" evidence="5">
    <location>
        <begin position="67"/>
        <end position="84"/>
    </location>
</feature>
<evidence type="ECO:0000256" key="5">
    <source>
        <dbReference type="SAM" id="Phobius"/>
    </source>
</evidence>
<dbReference type="Pfam" id="PF09685">
    <property type="entry name" value="MamF_MmsF"/>
    <property type="match status" value="1"/>
</dbReference>
<comment type="subcellular location">
    <subcellularLocation>
        <location evidence="1">Membrane</location>
        <topology evidence="1">Multi-pass membrane protein</topology>
    </subcellularLocation>
</comment>
<evidence type="ECO:0000313" key="6">
    <source>
        <dbReference type="EMBL" id="EMY63077.1"/>
    </source>
</evidence>
<keyword evidence="2 5" id="KW-0812">Transmembrane</keyword>
<evidence type="ECO:0000256" key="2">
    <source>
        <dbReference type="ARBA" id="ARBA00022692"/>
    </source>
</evidence>
<dbReference type="RefSeq" id="WP_002972842.1">
    <property type="nucleotide sequence ID" value="NZ_AOGW02000006.1"/>
</dbReference>
<dbReference type="AlphaFoldDB" id="N1W231"/>
<protein>
    <recommendedName>
        <fullName evidence="8">Tic20-like protein</fullName>
    </recommendedName>
</protein>
<evidence type="ECO:0008006" key="8">
    <source>
        <dbReference type="Google" id="ProtNLM"/>
    </source>
</evidence>
<comment type="caution">
    <text evidence="6">The sequence shown here is derived from an EMBL/GenBank/DDBJ whole genome shotgun (WGS) entry which is preliminary data.</text>
</comment>
<evidence type="ECO:0000256" key="3">
    <source>
        <dbReference type="ARBA" id="ARBA00022989"/>
    </source>
</evidence>
<dbReference type="STRING" id="1257025.LEP1GSC203_3490"/>
<feature type="transmembrane region" description="Helical" evidence="5">
    <location>
        <begin position="33"/>
        <end position="55"/>
    </location>
</feature>
<dbReference type="EMBL" id="AOGW02000006">
    <property type="protein sequence ID" value="EMY63077.1"/>
    <property type="molecule type" value="Genomic_DNA"/>
</dbReference>
<feature type="transmembrane region" description="Helical" evidence="5">
    <location>
        <begin position="96"/>
        <end position="115"/>
    </location>
</feature>
<evidence type="ECO:0000256" key="4">
    <source>
        <dbReference type="ARBA" id="ARBA00023136"/>
    </source>
</evidence>
<sequence>MTEAQLEQTEQNPDEKKWARRAHLSTILTYPMALLPFPFFISSLGAMVYPFVMWLSRNKSSYSAKQSLEAIYLQALLSLGFFGFGTKFGDDRVLLVFSYVLMAFLHVIFLGIAIYRTTIGKAHHYPFSFFPLLFSSNQTKENWNELKKKFEDKVEFTEYKSQMERLDGFRVLTEKESKTLLDSTLQGLSTEYLHSLSDLRVRLAEDPLSYRKAKQFLNYFPETVSKILSQYNKLNTDVGSAEAEKRKTELNSLLSEVIKTTEQVRNKLKADETLNLDVEITAMKKNIEFGGY</sequence>
<evidence type="ECO:0000256" key="1">
    <source>
        <dbReference type="ARBA" id="ARBA00004141"/>
    </source>
</evidence>
<dbReference type="OrthoDB" id="322102at2"/>
<dbReference type="InterPro" id="IPR019109">
    <property type="entry name" value="MamF_MmsF"/>
</dbReference>
<name>N1W231_9LEPT</name>